<dbReference type="GO" id="GO:0044611">
    <property type="term" value="C:nuclear pore inner ring"/>
    <property type="evidence" value="ECO:0007669"/>
    <property type="project" value="TreeGrafter"/>
</dbReference>
<dbReference type="STRING" id="58919.A0A316ZAT6"/>
<keyword evidence="6" id="KW-0906">Nuclear pore complex</keyword>
<evidence type="ECO:0000256" key="5">
    <source>
        <dbReference type="ARBA" id="ARBA00023010"/>
    </source>
</evidence>
<evidence type="ECO:0000256" key="3">
    <source>
        <dbReference type="ARBA" id="ARBA00022816"/>
    </source>
</evidence>
<dbReference type="GO" id="GO:0006606">
    <property type="term" value="P:protein import into nucleus"/>
    <property type="evidence" value="ECO:0007669"/>
    <property type="project" value="TreeGrafter"/>
</dbReference>
<evidence type="ECO:0000256" key="7">
    <source>
        <dbReference type="ARBA" id="ARBA00023242"/>
    </source>
</evidence>
<evidence type="ECO:0000313" key="10">
    <source>
        <dbReference type="Proteomes" id="UP000245946"/>
    </source>
</evidence>
<evidence type="ECO:0000256" key="1">
    <source>
        <dbReference type="ARBA" id="ARBA00004567"/>
    </source>
</evidence>
<dbReference type="GO" id="GO:0051028">
    <property type="term" value="P:mRNA transport"/>
    <property type="evidence" value="ECO:0007669"/>
    <property type="project" value="UniProtKB-KW"/>
</dbReference>
<keyword evidence="2" id="KW-0813">Transport</keyword>
<dbReference type="EMBL" id="KZ819292">
    <property type="protein sequence ID" value="PWN98134.1"/>
    <property type="molecule type" value="Genomic_DNA"/>
</dbReference>
<protein>
    <recommendedName>
        <fullName evidence="8">Nucleoporin Nup188 N-terminal subdomain III domain-containing protein</fullName>
    </recommendedName>
</protein>
<evidence type="ECO:0000256" key="6">
    <source>
        <dbReference type="ARBA" id="ARBA00023132"/>
    </source>
</evidence>
<dbReference type="Gene3D" id="1.25.10.70">
    <property type="match status" value="1"/>
</dbReference>
<feature type="domain" description="Nucleoporin Nup188 N-terminal subdomain III" evidence="8">
    <location>
        <begin position="729"/>
        <end position="1028"/>
    </location>
</feature>
<dbReference type="PANTHER" id="PTHR31431">
    <property type="entry name" value="NUCLEOPORIN NUP188 HOMOLOG"/>
    <property type="match status" value="1"/>
</dbReference>
<proteinExistence type="predicted"/>
<dbReference type="GO" id="GO:0006405">
    <property type="term" value="P:RNA export from nucleus"/>
    <property type="evidence" value="ECO:0007669"/>
    <property type="project" value="TreeGrafter"/>
</dbReference>
<evidence type="ECO:0000256" key="4">
    <source>
        <dbReference type="ARBA" id="ARBA00022927"/>
    </source>
</evidence>
<keyword evidence="4" id="KW-0653">Protein transport</keyword>
<keyword evidence="7" id="KW-0539">Nucleus</keyword>
<comment type="subcellular location">
    <subcellularLocation>
        <location evidence="1">Nucleus</location>
        <location evidence="1">Nuclear pore complex</location>
    </subcellularLocation>
</comment>
<dbReference type="OrthoDB" id="102511at2759"/>
<dbReference type="InterPro" id="IPR044840">
    <property type="entry name" value="Nup188"/>
</dbReference>
<evidence type="ECO:0000256" key="2">
    <source>
        <dbReference type="ARBA" id="ARBA00022448"/>
    </source>
</evidence>
<dbReference type="PANTHER" id="PTHR31431:SF1">
    <property type="entry name" value="NUCLEOPORIN NUP188"/>
    <property type="match status" value="1"/>
</dbReference>
<sequence>MPASSASAGPSAAAASAAPVEAVCTFRDLYDNLECSRRHMTPEQLKTALLKRIGKLRACGEPSARPSAEARSKLSKGSMSLPYAQNSSVTVDDFSRELALSISERHELDEVEAYLLLRAFLEGEDVSLDLLSRASRESGKKSRAGSGAPAAGSSKTASAAGSSELRADLLDAFSTFYFEERLYVLRCVAALLRIADDEYHEFHALADSVLVELITPDFGSRCLQGFVALTGRSLPDHIRQNPRHAVFWAQQGLREQLHLLETISLLYYGRLPPTGAFVGDVLDVLRRTDFGRQQANAGFFDSQAAELLQCITHMLSLIAVESLDLERVMDGIELGPLSSDQSDAPDGGASQSLFADPRQVSAGIDYLEDSSEDPLRSPILLAWALVLQRLDVALRDWHAARPGEPLPPRLRGLELETTPDDPAGGPLWQRLASAAFDPSMQLFRTMHAIVTSPVVSASSTSSAVSTSIASSLAHRAIFKGLLLAVTEVVRAPFVPDHEGLLQLWEALFGAGAAPEEGGGSSDGLAALCTQFWQSDFQHEDRRAFLELAARRWPVSFRPLVRLATALTGACGIESLRKPGTAASPSVAQASASVFEFLAELPGVAQVLRAQAGGVSAAFETLDTGDYSTTTYRAKRSIPFLGWRSIPQGTIGRAMSEVDAAPIVVWEATGPISAWRILQDVLASFVGLLTGPASPDGNTSGDDAKVFSGGPANILSFAALAPGEDPSQHGECAADILDLFSATIAGSPETCAALLSHLDSFPRYEGLDLDENAPPVDLVEVTMRIFNQALDARPVASRLVVSSLKLLTLLVPARPSEIFVALRSSNVLTGGVGALPFLSRASTSELDTTGIPPSTLTIHDVAQGSFAGTLALIDLHQALLLEMQRSQFAIPAELLRIKGDVLLRATSWIVEVVWTEFQSWRYVRTREQIELGRRCMRFFESVLRDQSMRAAQVEPTSALERALVTHATPQYLAPLVAVLGTGQQVITQLYRHVRHLEAEAAESLVEASLRLASLIVQRRRQIHAVRPSSQSAHLGLLELLFFDHAVVATRPMLGRRAARIELASAVLAYTLFPYSSSLSSEAARLISAICRSTVEVSAPGLSRNAGPSTGIPTLVGHLGSSAELESTVTGLISLVESDSVDADLRTTLWTMLASIVDSQPTLATLLLTGRHLDSDAEHTLAATKGNAAGDNKEGKKSEPALGRTALQAALDVLDHWDEYWTEAPALLESALRFLDVAWQHALEHRALFATLRSRKDVWKNLFEISTNGVIEPPPRPSRLVEVIDGVLQTDVHDEAASYAFRTMSRARALGIAARDVQLDFLSAKGKDRAQDSAASASLEALIGVLKVSKRLVPILVKVLQFECDPALHSDVESSMSLAFPAVPIDALRIPARLDDFDFSRQPGDSYVYDVELLRRKLEAFIAPTHLDGDGSMTEEGIDDLGVQQASVLLAGLNLDWTAIDAQAALLRAWRSLLETALGRIGASVHGTPGAQELRQSCLDAWIHGAMITADETRSGDVMRGIHAERLRLLTVLLEAAWGSSTDATPALGKTNAAVGSSKDVQAVVNLAQRILTHEGFSLEDSVRETRAPRFHGELFRIILLCGRRSRVMLKSGAGASNAPRPRNSEAHSVLHAAVDSFASHAIMALRLLVDKALLASATPATVTLRALNELEEDLTLVSSVLELLLRSDLGLQPHFWSARFQTTGLLPACVDLLSRAPLASDVAALRDSDSPLATPATSRPLFVSSILSLFFALASNVSAAEQLILAGVMTGLSSNALTTALETGATRPTLPAGGVNPGHACWVLILQIVAALVQSLTSPDRLSRGAVAANRTFVEVEVQGFVRVYGAQVLAALSFAPLDSSQRDFGWRERSQAEGPSISSPQLSELVVLTQLFYCMAQSADLTGQRSSRSRGSDASGTARILNTLAKRTTSLLQQIVYLLQRPRELASLISGASSGDDASSRVPEAEAALFKREEEQVTEQMRQIAHTAVAALCTWSGALDVLIDDADDWPMDKVLVAPTIRTAPTAPTSIGTLLDLSTYFCDEVRAPSATQERRLASAAALEQTLLFAAAQLAMRMRGESRELEVGLVRDLSSAVDSGKAAAASAAASEEGSILHAVRGFVQRIAT</sequence>
<evidence type="ECO:0000259" key="8">
    <source>
        <dbReference type="Pfam" id="PF21093"/>
    </source>
</evidence>
<dbReference type="Pfam" id="PF21093">
    <property type="entry name" value="Nup188_N-subdom_III"/>
    <property type="match status" value="1"/>
</dbReference>
<organism evidence="9 10">
    <name type="scientific">Tilletiopsis washingtonensis</name>
    <dbReference type="NCBI Taxonomy" id="58919"/>
    <lineage>
        <taxon>Eukaryota</taxon>
        <taxon>Fungi</taxon>
        <taxon>Dikarya</taxon>
        <taxon>Basidiomycota</taxon>
        <taxon>Ustilaginomycotina</taxon>
        <taxon>Exobasidiomycetes</taxon>
        <taxon>Entylomatales</taxon>
        <taxon>Entylomatales incertae sedis</taxon>
        <taxon>Tilletiopsis</taxon>
    </lineage>
</organism>
<keyword evidence="3" id="KW-0509">mRNA transport</keyword>
<keyword evidence="5" id="KW-0811">Translocation</keyword>
<dbReference type="GeneID" id="37269854"/>
<dbReference type="RefSeq" id="XP_025598413.1">
    <property type="nucleotide sequence ID" value="XM_025742310.1"/>
</dbReference>
<dbReference type="InterPro" id="IPR048883">
    <property type="entry name" value="Nup188_N-subdom_III"/>
</dbReference>
<accession>A0A316ZAT6</accession>
<gene>
    <name evidence="9" type="ORF">FA09DRAFT_329763</name>
</gene>
<evidence type="ECO:0000313" key="9">
    <source>
        <dbReference type="EMBL" id="PWN98134.1"/>
    </source>
</evidence>
<dbReference type="GO" id="GO:0017056">
    <property type="term" value="F:structural constituent of nuclear pore"/>
    <property type="evidence" value="ECO:0007669"/>
    <property type="project" value="InterPro"/>
</dbReference>
<dbReference type="Proteomes" id="UP000245946">
    <property type="component" value="Unassembled WGS sequence"/>
</dbReference>
<name>A0A316ZAT6_9BASI</name>
<keyword evidence="10" id="KW-1185">Reference proteome</keyword>
<reference evidence="9 10" key="1">
    <citation type="journal article" date="2018" name="Mol. Biol. Evol.">
        <title>Broad Genomic Sampling Reveals a Smut Pathogenic Ancestry of the Fungal Clade Ustilaginomycotina.</title>
        <authorList>
            <person name="Kijpornyongpan T."/>
            <person name="Mondo S.J."/>
            <person name="Barry K."/>
            <person name="Sandor L."/>
            <person name="Lee J."/>
            <person name="Lipzen A."/>
            <person name="Pangilinan J."/>
            <person name="LaButti K."/>
            <person name="Hainaut M."/>
            <person name="Henrissat B."/>
            <person name="Grigoriev I.V."/>
            <person name="Spatafora J.W."/>
            <person name="Aime M.C."/>
        </authorList>
    </citation>
    <scope>NUCLEOTIDE SEQUENCE [LARGE SCALE GENOMIC DNA]</scope>
    <source>
        <strain evidence="9 10">MCA 4186</strain>
    </source>
</reference>